<evidence type="ECO:0000313" key="7">
    <source>
        <dbReference type="EMBL" id="MFC4585742.1"/>
    </source>
</evidence>
<dbReference type="Proteomes" id="UP001595891">
    <property type="component" value="Unassembled WGS sequence"/>
</dbReference>
<dbReference type="InterPro" id="IPR000792">
    <property type="entry name" value="Tscrpt_reg_LuxR_C"/>
</dbReference>
<dbReference type="Pfam" id="PF00072">
    <property type="entry name" value="Response_reg"/>
    <property type="match status" value="1"/>
</dbReference>
<dbReference type="PROSITE" id="PS50043">
    <property type="entry name" value="HTH_LUXR_2"/>
    <property type="match status" value="1"/>
</dbReference>
<dbReference type="InterPro" id="IPR011006">
    <property type="entry name" value="CheY-like_superfamily"/>
</dbReference>
<dbReference type="InterPro" id="IPR036388">
    <property type="entry name" value="WH-like_DNA-bd_sf"/>
</dbReference>
<keyword evidence="8" id="KW-1185">Reference proteome</keyword>
<name>A0ABV9EAU5_9ACTN</name>
<dbReference type="PANTHER" id="PTHR43214:SF41">
    <property type="entry name" value="NITRATE_NITRITE RESPONSE REGULATOR PROTEIN NARP"/>
    <property type="match status" value="1"/>
</dbReference>
<evidence type="ECO:0000313" key="8">
    <source>
        <dbReference type="Proteomes" id="UP001595891"/>
    </source>
</evidence>
<dbReference type="PROSITE" id="PS50110">
    <property type="entry name" value="RESPONSE_REGULATORY"/>
    <property type="match status" value="1"/>
</dbReference>
<evidence type="ECO:0000256" key="2">
    <source>
        <dbReference type="ARBA" id="ARBA00023125"/>
    </source>
</evidence>
<keyword evidence="2 7" id="KW-0238">DNA-binding</keyword>
<dbReference type="GO" id="GO:0003677">
    <property type="term" value="F:DNA binding"/>
    <property type="evidence" value="ECO:0007669"/>
    <property type="project" value="UniProtKB-KW"/>
</dbReference>
<keyword evidence="4" id="KW-0597">Phosphoprotein</keyword>
<feature type="domain" description="HTH luxR-type" evidence="5">
    <location>
        <begin position="139"/>
        <end position="204"/>
    </location>
</feature>
<dbReference type="Gene3D" id="1.10.10.10">
    <property type="entry name" value="Winged helix-like DNA-binding domain superfamily/Winged helix DNA-binding domain"/>
    <property type="match status" value="1"/>
</dbReference>
<evidence type="ECO:0000259" key="5">
    <source>
        <dbReference type="PROSITE" id="PS50043"/>
    </source>
</evidence>
<dbReference type="PRINTS" id="PR00038">
    <property type="entry name" value="HTHLUXR"/>
</dbReference>
<dbReference type="InterPro" id="IPR016032">
    <property type="entry name" value="Sig_transdc_resp-reg_C-effctor"/>
</dbReference>
<keyword evidence="1" id="KW-0805">Transcription regulation</keyword>
<dbReference type="Pfam" id="PF00196">
    <property type="entry name" value="GerE"/>
    <property type="match status" value="1"/>
</dbReference>
<reference evidence="8" key="1">
    <citation type="journal article" date="2019" name="Int. J. Syst. Evol. Microbiol.">
        <title>The Global Catalogue of Microorganisms (GCM) 10K type strain sequencing project: providing services to taxonomists for standard genome sequencing and annotation.</title>
        <authorList>
            <consortium name="The Broad Institute Genomics Platform"/>
            <consortium name="The Broad Institute Genome Sequencing Center for Infectious Disease"/>
            <person name="Wu L."/>
            <person name="Ma J."/>
        </authorList>
    </citation>
    <scope>NUCLEOTIDE SEQUENCE [LARGE SCALE GENOMIC DNA]</scope>
    <source>
        <strain evidence="8">CCUG 49560</strain>
    </source>
</reference>
<dbReference type="PANTHER" id="PTHR43214">
    <property type="entry name" value="TWO-COMPONENT RESPONSE REGULATOR"/>
    <property type="match status" value="1"/>
</dbReference>
<organism evidence="7 8">
    <name type="scientific">Sphaerisporangium corydalis</name>
    <dbReference type="NCBI Taxonomy" id="1441875"/>
    <lineage>
        <taxon>Bacteria</taxon>
        <taxon>Bacillati</taxon>
        <taxon>Actinomycetota</taxon>
        <taxon>Actinomycetes</taxon>
        <taxon>Streptosporangiales</taxon>
        <taxon>Streptosporangiaceae</taxon>
        <taxon>Sphaerisporangium</taxon>
    </lineage>
</organism>
<evidence type="ECO:0000256" key="4">
    <source>
        <dbReference type="PROSITE-ProRule" id="PRU00169"/>
    </source>
</evidence>
<dbReference type="InterPro" id="IPR001789">
    <property type="entry name" value="Sig_transdc_resp-reg_receiver"/>
</dbReference>
<dbReference type="SMART" id="SM00448">
    <property type="entry name" value="REC"/>
    <property type="match status" value="1"/>
</dbReference>
<protein>
    <submittedName>
        <fullName evidence="7">DNA-binding response regulator</fullName>
    </submittedName>
</protein>
<comment type="caution">
    <text evidence="7">The sequence shown here is derived from an EMBL/GenBank/DDBJ whole genome shotgun (WGS) entry which is preliminary data.</text>
</comment>
<evidence type="ECO:0000259" key="6">
    <source>
        <dbReference type="PROSITE" id="PS50110"/>
    </source>
</evidence>
<proteinExistence type="predicted"/>
<dbReference type="SUPFAM" id="SSF52172">
    <property type="entry name" value="CheY-like"/>
    <property type="match status" value="1"/>
</dbReference>
<feature type="modified residue" description="4-aspartylphosphate" evidence="4">
    <location>
        <position position="53"/>
    </location>
</feature>
<dbReference type="CDD" id="cd06170">
    <property type="entry name" value="LuxR_C_like"/>
    <property type="match status" value="1"/>
</dbReference>
<evidence type="ECO:0000256" key="1">
    <source>
        <dbReference type="ARBA" id="ARBA00023015"/>
    </source>
</evidence>
<sequence>MFSLQVLLVGLSPLTSLGIETVLSRSFGVQNVEHRETALERAAKGDVDLVILDPYGPTLSDGLKFCQRLKELRLPPQVLAFSEFGATRDLTYFYLAGIDSFISSREGPERLAAAVRSTLEGKREWILGTPDRRETRDRELDGLSDLTPRELEVLWMVSDRYTNGQIARSLSISPNTVKNHVAAILRKLGAKRRTELFSGAPHRV</sequence>
<gene>
    <name evidence="7" type="ORF">ACFO8L_06655</name>
</gene>
<feature type="domain" description="Response regulatory" evidence="6">
    <location>
        <begin position="5"/>
        <end position="119"/>
    </location>
</feature>
<dbReference type="SMART" id="SM00421">
    <property type="entry name" value="HTH_LUXR"/>
    <property type="match status" value="1"/>
</dbReference>
<accession>A0ABV9EAU5</accession>
<dbReference type="EMBL" id="JBHSFN010000003">
    <property type="protein sequence ID" value="MFC4585742.1"/>
    <property type="molecule type" value="Genomic_DNA"/>
</dbReference>
<dbReference type="Gene3D" id="3.40.50.2300">
    <property type="match status" value="1"/>
</dbReference>
<dbReference type="SUPFAM" id="SSF46894">
    <property type="entry name" value="C-terminal effector domain of the bipartite response regulators"/>
    <property type="match status" value="1"/>
</dbReference>
<keyword evidence="3" id="KW-0804">Transcription</keyword>
<evidence type="ECO:0000256" key="3">
    <source>
        <dbReference type="ARBA" id="ARBA00023163"/>
    </source>
</evidence>
<dbReference type="InterPro" id="IPR039420">
    <property type="entry name" value="WalR-like"/>
</dbReference>